<comment type="catalytic activity">
    <reaction evidence="1">
        <text>Hydrolysis of terminal non-reducing beta-D-galactose residues in beta-D-galactosides.</text>
        <dbReference type="EC" id="3.2.1.23"/>
    </reaction>
</comment>
<dbReference type="Proteomes" id="UP000770015">
    <property type="component" value="Unassembled WGS sequence"/>
</dbReference>
<dbReference type="Pfam" id="PF02837">
    <property type="entry name" value="Glyco_hydro_2_N"/>
    <property type="match status" value="1"/>
</dbReference>
<dbReference type="EMBL" id="JAGSXJ010000014">
    <property type="protein sequence ID" value="KAH6685722.1"/>
    <property type="molecule type" value="Genomic_DNA"/>
</dbReference>
<protein>
    <recommendedName>
        <fullName evidence="3">beta-galactosidase</fullName>
        <ecNumber evidence="3">3.2.1.23</ecNumber>
    </recommendedName>
    <alternativeName>
        <fullName evidence="6">Lactase</fullName>
    </alternativeName>
</protein>
<reference evidence="8" key="1">
    <citation type="journal article" date="2021" name="Nat. Commun.">
        <title>Genetic determinants of endophytism in the Arabidopsis root mycobiome.</title>
        <authorList>
            <person name="Mesny F."/>
            <person name="Miyauchi S."/>
            <person name="Thiergart T."/>
            <person name="Pickel B."/>
            <person name="Atanasova L."/>
            <person name="Karlsson M."/>
            <person name="Huettel B."/>
            <person name="Barry K.W."/>
            <person name="Haridas S."/>
            <person name="Chen C."/>
            <person name="Bauer D."/>
            <person name="Andreopoulos W."/>
            <person name="Pangilinan J."/>
            <person name="LaButti K."/>
            <person name="Riley R."/>
            <person name="Lipzen A."/>
            <person name="Clum A."/>
            <person name="Drula E."/>
            <person name="Henrissat B."/>
            <person name="Kohler A."/>
            <person name="Grigoriev I.V."/>
            <person name="Martin F.M."/>
            <person name="Hacquard S."/>
        </authorList>
    </citation>
    <scope>NUCLEOTIDE SEQUENCE</scope>
    <source>
        <strain evidence="8">MPI-SDFR-AT-0117</strain>
    </source>
</reference>
<evidence type="ECO:0000256" key="6">
    <source>
        <dbReference type="ARBA" id="ARBA00032230"/>
    </source>
</evidence>
<evidence type="ECO:0000256" key="1">
    <source>
        <dbReference type="ARBA" id="ARBA00001412"/>
    </source>
</evidence>
<proteinExistence type="inferred from homology"/>
<dbReference type="PRINTS" id="PR00132">
    <property type="entry name" value="GLHYDRLASE2"/>
</dbReference>
<dbReference type="InterPro" id="IPR013783">
    <property type="entry name" value="Ig-like_fold"/>
</dbReference>
<dbReference type="SUPFAM" id="SSF49785">
    <property type="entry name" value="Galactose-binding domain-like"/>
    <property type="match status" value="1"/>
</dbReference>
<dbReference type="Pfam" id="PF16353">
    <property type="entry name" value="LacZ_4"/>
    <property type="match status" value="1"/>
</dbReference>
<feature type="domain" description="Beta galactosidase small chain/" evidence="7">
    <location>
        <begin position="741"/>
        <end position="1013"/>
    </location>
</feature>
<dbReference type="InterPro" id="IPR006104">
    <property type="entry name" value="Glyco_hydro_2_N"/>
</dbReference>
<dbReference type="PANTHER" id="PTHR46323">
    <property type="entry name" value="BETA-GALACTOSIDASE"/>
    <property type="match status" value="1"/>
</dbReference>
<dbReference type="SMART" id="SM01038">
    <property type="entry name" value="Bgal_small_N"/>
    <property type="match status" value="1"/>
</dbReference>
<dbReference type="InterPro" id="IPR006102">
    <property type="entry name" value="Ig-like_GH2"/>
</dbReference>
<name>A0A9P8V9B0_9PEZI</name>
<dbReference type="GO" id="GO:0009341">
    <property type="term" value="C:beta-galactosidase complex"/>
    <property type="evidence" value="ECO:0007669"/>
    <property type="project" value="InterPro"/>
</dbReference>
<dbReference type="Gene3D" id="2.70.98.10">
    <property type="match status" value="1"/>
</dbReference>
<dbReference type="Gene3D" id="2.60.40.10">
    <property type="entry name" value="Immunoglobulins"/>
    <property type="match status" value="2"/>
</dbReference>
<dbReference type="SUPFAM" id="SSF49303">
    <property type="entry name" value="beta-Galactosidase/glucuronidase domain"/>
    <property type="match status" value="2"/>
</dbReference>
<dbReference type="SUPFAM" id="SSF51445">
    <property type="entry name" value="(Trans)glycosidases"/>
    <property type="match status" value="1"/>
</dbReference>
<dbReference type="InterPro" id="IPR032312">
    <property type="entry name" value="LacZ_4"/>
</dbReference>
<keyword evidence="5" id="KW-0326">Glycosidase</keyword>
<dbReference type="InterPro" id="IPR011013">
    <property type="entry name" value="Gal_mutarotase_sf_dom"/>
</dbReference>
<evidence type="ECO:0000256" key="5">
    <source>
        <dbReference type="ARBA" id="ARBA00023295"/>
    </source>
</evidence>
<dbReference type="AlphaFoldDB" id="A0A9P8V9B0"/>
<dbReference type="GO" id="GO:0004565">
    <property type="term" value="F:beta-galactosidase activity"/>
    <property type="evidence" value="ECO:0007669"/>
    <property type="project" value="UniProtKB-EC"/>
</dbReference>
<dbReference type="Gene3D" id="3.20.20.80">
    <property type="entry name" value="Glycosidases"/>
    <property type="match status" value="1"/>
</dbReference>
<sequence length="1018" mass="114948">MSVEVRSWYWNNLQILHRNTLPPRAHFLPYSSLQDALTLDPSRSLSHSLSGIWKFRCDESPLKAPAWSSTDPSAWSDIQVPGMWQLQGYGQPPLYSNVRYPFPADPPNVPRLNETGSYWRRFTVPEAWEGQQIRLRFEGVDSAFHVWVDGEEVGYSQGSRNASEFDVTRFVEAGGVHSIGVRVYRLCDASYIERQDQWTLSGIFRDVRLIAFQERAITDFWATPVLDESLTNASLRLRATVQGPVDGESIMATLYGPDGSTIGEASFTPGETHDLAVPPENLHLWSAEEPTLYTLTLSYAGRHLARKIGFRKVEMSNANLLVNNKPVILYGVNRHEHHHLHGRAVPYEAMRADLILMKKSNINALRCAHQPNDPRLYDLCDELGLYVMAEADLECHGFVPIETPNVPDKQNLSRNQVLAAALELSAKWISDNPDWEEAYLDRAVQLVERFKNSPSVIMWSLGNEASYGRNHEAMYRWIKDADPSRPIHYEGDREAKTADLYSVMYLSVDEMVELARSRPDKPLIQCEFGHAMGNGPGGLADYVAAFRAEPLLQGGYIWEWCNHGLLTRDDKTGQEYYAYGGDFGDFPNDADFCMDGMVFSDHTENPGLTEYKKAIEPVTVERKGDRILVRNHYDFVDLGHLSVTWHVTKESGDTEPKDWTLPRVPPGESILVDPPTSLAGHGEEVWLTIVFRLREARAWAPAGHEVAFGQIHLDADQHDWALPRPLALETLEVHEALGCVHISSTSFDSVFTYDTVRGDLTWSAAGGQVLKQGPELSLYRPETQNDKGRRGNGPVWKEVLLHKAQMHVKSCRWSTEADSVKIETSVRVAPPVFDWACNATIVYTITTAGINMHITGSFSGAHPQWIPRIGLTMALPTSFTSATWFGRGPGESYPDKKDSARFGQWSASMDGLQTEYEWPQENGNKMDTRWATVWSENVGLEARMTTPFGFSFREYSIEELERARHPHELRKGEEHWLNVDYKQHGLGSGSCGPMPFEKDRLEAGDFEFEVSFRLKEAA</sequence>
<dbReference type="PANTHER" id="PTHR46323:SF2">
    <property type="entry name" value="BETA-GALACTOSIDASE"/>
    <property type="match status" value="1"/>
</dbReference>
<dbReference type="GO" id="GO:0005990">
    <property type="term" value="P:lactose catabolic process"/>
    <property type="evidence" value="ECO:0007669"/>
    <property type="project" value="TreeGrafter"/>
</dbReference>
<dbReference type="SUPFAM" id="SSF74650">
    <property type="entry name" value="Galactose mutarotase-like"/>
    <property type="match status" value="1"/>
</dbReference>
<dbReference type="EC" id="3.2.1.23" evidence="3"/>
<dbReference type="InterPro" id="IPR008979">
    <property type="entry name" value="Galactose-bd-like_sf"/>
</dbReference>
<comment type="similarity">
    <text evidence="2">Belongs to the glycosyl hydrolase 2 family.</text>
</comment>
<dbReference type="GO" id="GO:0030246">
    <property type="term" value="F:carbohydrate binding"/>
    <property type="evidence" value="ECO:0007669"/>
    <property type="project" value="InterPro"/>
</dbReference>
<comment type="caution">
    <text evidence="8">The sequence shown here is derived from an EMBL/GenBank/DDBJ whole genome shotgun (WGS) entry which is preliminary data.</text>
</comment>
<evidence type="ECO:0000256" key="3">
    <source>
        <dbReference type="ARBA" id="ARBA00012756"/>
    </source>
</evidence>
<keyword evidence="9" id="KW-1185">Reference proteome</keyword>
<dbReference type="Gene3D" id="2.60.120.260">
    <property type="entry name" value="Galactose-binding domain-like"/>
    <property type="match status" value="1"/>
</dbReference>
<dbReference type="InterPro" id="IPR050347">
    <property type="entry name" value="Bact_Beta-galactosidase"/>
</dbReference>
<dbReference type="InterPro" id="IPR004199">
    <property type="entry name" value="B-gal_small/dom_5"/>
</dbReference>
<evidence type="ECO:0000256" key="2">
    <source>
        <dbReference type="ARBA" id="ARBA00007401"/>
    </source>
</evidence>
<evidence type="ECO:0000313" key="8">
    <source>
        <dbReference type="EMBL" id="KAH6685722.1"/>
    </source>
</evidence>
<dbReference type="InterPro" id="IPR017853">
    <property type="entry name" value="GH"/>
</dbReference>
<evidence type="ECO:0000256" key="4">
    <source>
        <dbReference type="ARBA" id="ARBA00022801"/>
    </source>
</evidence>
<keyword evidence="4" id="KW-0378">Hydrolase</keyword>
<evidence type="ECO:0000313" key="9">
    <source>
        <dbReference type="Proteomes" id="UP000770015"/>
    </source>
</evidence>
<dbReference type="OrthoDB" id="408320at2759"/>
<dbReference type="InterPro" id="IPR014718">
    <property type="entry name" value="GH-type_carb-bd"/>
</dbReference>
<dbReference type="Pfam" id="PF00703">
    <property type="entry name" value="Glyco_hydro_2"/>
    <property type="match status" value="1"/>
</dbReference>
<gene>
    <name evidence="8" type="ORF">F5X68DRAFT_269160</name>
</gene>
<organism evidence="8 9">
    <name type="scientific">Plectosphaerella plurivora</name>
    <dbReference type="NCBI Taxonomy" id="936078"/>
    <lineage>
        <taxon>Eukaryota</taxon>
        <taxon>Fungi</taxon>
        <taxon>Dikarya</taxon>
        <taxon>Ascomycota</taxon>
        <taxon>Pezizomycotina</taxon>
        <taxon>Sordariomycetes</taxon>
        <taxon>Hypocreomycetidae</taxon>
        <taxon>Glomerellales</taxon>
        <taxon>Plectosphaerellaceae</taxon>
        <taxon>Plectosphaerella</taxon>
    </lineage>
</organism>
<dbReference type="InterPro" id="IPR036156">
    <property type="entry name" value="Beta-gal/glucu_dom_sf"/>
</dbReference>
<dbReference type="Pfam" id="PF02929">
    <property type="entry name" value="Bgal_small_N"/>
    <property type="match status" value="1"/>
</dbReference>
<evidence type="ECO:0000259" key="7">
    <source>
        <dbReference type="SMART" id="SM01038"/>
    </source>
</evidence>
<dbReference type="FunFam" id="3.20.20.80:FF:000018">
    <property type="entry name" value="Beta-galactosidase"/>
    <property type="match status" value="1"/>
</dbReference>
<dbReference type="Pfam" id="PF02836">
    <property type="entry name" value="Glyco_hydro_2_C"/>
    <property type="match status" value="1"/>
</dbReference>
<accession>A0A9P8V9B0</accession>
<dbReference type="InterPro" id="IPR006103">
    <property type="entry name" value="Glyco_hydro_2_cat"/>
</dbReference>
<dbReference type="InterPro" id="IPR006101">
    <property type="entry name" value="Glyco_hydro_2"/>
</dbReference>